<dbReference type="PANTHER" id="PTHR33494">
    <property type="entry name" value="OS02G0793800 PROTEIN"/>
    <property type="match status" value="1"/>
</dbReference>
<evidence type="ECO:0000313" key="3">
    <source>
        <dbReference type="EMBL" id="KAH6820116.1"/>
    </source>
</evidence>
<comment type="caution">
    <text evidence="3">The sequence shown here is derived from an EMBL/GenBank/DDBJ whole genome shotgun (WGS) entry which is preliminary data.</text>
</comment>
<feature type="domain" description="TRF2/HOY1 PH-like" evidence="2">
    <location>
        <begin position="132"/>
        <end position="250"/>
    </location>
</feature>
<feature type="compositionally biased region" description="Polar residues" evidence="1">
    <location>
        <begin position="47"/>
        <end position="66"/>
    </location>
</feature>
<reference evidence="3 4" key="1">
    <citation type="journal article" date="2021" name="Nat. Commun.">
        <title>Incipient diploidization of the medicinal plant Perilla within 10,000 years.</title>
        <authorList>
            <person name="Zhang Y."/>
            <person name="Shen Q."/>
            <person name="Leng L."/>
            <person name="Zhang D."/>
            <person name="Chen S."/>
            <person name="Shi Y."/>
            <person name="Ning Z."/>
            <person name="Chen S."/>
        </authorList>
    </citation>
    <scope>NUCLEOTIDE SEQUENCE [LARGE SCALE GENOMIC DNA]</scope>
    <source>
        <strain evidence="4">cv. PC099</strain>
    </source>
</reference>
<keyword evidence="3" id="KW-0378">Hydrolase</keyword>
<sequence length="467" mass="52744">MGDSDESFFWDDKEDEYGGFFSTQDFQNNHSFEAANQSLYDEDSFSKRITLSPDSDQPVLSFSPQNEGEEDSSSHSSPLGLTLSKTPSFLSLLQRSLSKGKHAIINSDNTNLDNQPKKKMDDLGSEKLKASNFPAFFIQIGSWQRVTRHEGDLTAKLYYAKRKLVWEVLDGALKSKIEIQWSDITAIRAITPDNEPGTLEIELNQPPVFYREINPQPRKHTLWQQASDFTGGQAPIWRRHYVKFPTGMLDKHYEKLLQCDQRLSALSQKPFPSHESPYFDPTMFGISQFSLIFNGYVMNFPYTNDGGNISQVAAQTNPPPTSWDEGNQANFLSHHQQYYQPNVGLLSDIEQHLLGESHAVPLENQATVVESMSSWMGPTDVGLNYLDVSPSYLQGNSGNDDQVRHIAGNYNNIPNVTEALYSQNVNWQLPPADDDSLYMEQQMMSNNNSLPPYFFNPGTNPTTGGFF</sequence>
<gene>
    <name evidence="3" type="ORF">C2S53_015919</name>
</gene>
<evidence type="ECO:0000313" key="4">
    <source>
        <dbReference type="Proteomes" id="UP001190926"/>
    </source>
</evidence>
<keyword evidence="3" id="KW-0347">Helicase</keyword>
<keyword evidence="3" id="KW-0067">ATP-binding</keyword>
<dbReference type="GO" id="GO:0004386">
    <property type="term" value="F:helicase activity"/>
    <property type="evidence" value="ECO:0007669"/>
    <property type="project" value="UniProtKB-KW"/>
</dbReference>
<dbReference type="PANTHER" id="PTHR33494:SF5">
    <property type="entry name" value="F10A16.6 PROTEIN"/>
    <property type="match status" value="1"/>
</dbReference>
<dbReference type="Proteomes" id="UP001190926">
    <property type="component" value="Unassembled WGS sequence"/>
</dbReference>
<feature type="region of interest" description="Disordered" evidence="1">
    <location>
        <begin position="46"/>
        <end position="80"/>
    </location>
</feature>
<evidence type="ECO:0000256" key="1">
    <source>
        <dbReference type="SAM" id="MobiDB-lite"/>
    </source>
</evidence>
<evidence type="ECO:0000259" key="2">
    <source>
        <dbReference type="Pfam" id="PF24818"/>
    </source>
</evidence>
<organism evidence="3 4">
    <name type="scientific">Perilla frutescens var. hirtella</name>
    <name type="common">Perilla citriodora</name>
    <name type="synonym">Perilla setoyensis</name>
    <dbReference type="NCBI Taxonomy" id="608512"/>
    <lineage>
        <taxon>Eukaryota</taxon>
        <taxon>Viridiplantae</taxon>
        <taxon>Streptophyta</taxon>
        <taxon>Embryophyta</taxon>
        <taxon>Tracheophyta</taxon>
        <taxon>Spermatophyta</taxon>
        <taxon>Magnoliopsida</taxon>
        <taxon>eudicotyledons</taxon>
        <taxon>Gunneridae</taxon>
        <taxon>Pentapetalae</taxon>
        <taxon>asterids</taxon>
        <taxon>lamiids</taxon>
        <taxon>Lamiales</taxon>
        <taxon>Lamiaceae</taxon>
        <taxon>Nepetoideae</taxon>
        <taxon>Elsholtzieae</taxon>
        <taxon>Perilla</taxon>
    </lineage>
</organism>
<keyword evidence="4" id="KW-1185">Reference proteome</keyword>
<dbReference type="InterPro" id="IPR057939">
    <property type="entry name" value="TRF2_HOY1_PH"/>
</dbReference>
<dbReference type="Pfam" id="PF24818">
    <property type="entry name" value="PH_TRF2_HOY1"/>
    <property type="match status" value="1"/>
</dbReference>
<dbReference type="EMBL" id="SDAM02004710">
    <property type="protein sequence ID" value="KAH6820116.1"/>
    <property type="molecule type" value="Genomic_DNA"/>
</dbReference>
<proteinExistence type="predicted"/>
<protein>
    <submittedName>
        <fullName evidence="3">ATP-dependent DNA helicase</fullName>
    </submittedName>
</protein>
<name>A0AAD4IS14_PERFH</name>
<dbReference type="AlphaFoldDB" id="A0AAD4IS14"/>
<keyword evidence="3" id="KW-0547">Nucleotide-binding</keyword>
<accession>A0AAD4IS14</accession>